<comment type="caution">
    <text evidence="2">The sequence shown here is derived from an EMBL/GenBank/DDBJ whole genome shotgun (WGS) entry which is preliminary data.</text>
</comment>
<proteinExistence type="predicted"/>
<feature type="transmembrane region" description="Helical" evidence="1">
    <location>
        <begin position="27"/>
        <end position="47"/>
    </location>
</feature>
<evidence type="ECO:0000313" key="3">
    <source>
        <dbReference type="Proteomes" id="UP001175271"/>
    </source>
</evidence>
<feature type="transmembrane region" description="Helical" evidence="1">
    <location>
        <begin position="67"/>
        <end position="88"/>
    </location>
</feature>
<reference evidence="2" key="1">
    <citation type="submission" date="2023-06" db="EMBL/GenBank/DDBJ databases">
        <title>Genomic analysis of the entomopathogenic nematode Steinernema hermaphroditum.</title>
        <authorList>
            <person name="Schwarz E.M."/>
            <person name="Heppert J.K."/>
            <person name="Baniya A."/>
            <person name="Schwartz H.T."/>
            <person name="Tan C.-H."/>
            <person name="Antoshechkin I."/>
            <person name="Sternberg P.W."/>
            <person name="Goodrich-Blair H."/>
            <person name="Dillman A.R."/>
        </authorList>
    </citation>
    <scope>NUCLEOTIDE SEQUENCE</scope>
    <source>
        <strain evidence="2">PS9179</strain>
        <tissue evidence="2">Whole animal</tissue>
    </source>
</reference>
<organism evidence="2 3">
    <name type="scientific">Steinernema hermaphroditum</name>
    <dbReference type="NCBI Taxonomy" id="289476"/>
    <lineage>
        <taxon>Eukaryota</taxon>
        <taxon>Metazoa</taxon>
        <taxon>Ecdysozoa</taxon>
        <taxon>Nematoda</taxon>
        <taxon>Chromadorea</taxon>
        <taxon>Rhabditida</taxon>
        <taxon>Tylenchina</taxon>
        <taxon>Panagrolaimomorpha</taxon>
        <taxon>Strongyloidoidea</taxon>
        <taxon>Steinernematidae</taxon>
        <taxon>Steinernema</taxon>
    </lineage>
</organism>
<evidence type="ECO:0000256" key="1">
    <source>
        <dbReference type="SAM" id="Phobius"/>
    </source>
</evidence>
<dbReference type="AlphaFoldDB" id="A0AA39LT18"/>
<feature type="transmembrane region" description="Helical" evidence="1">
    <location>
        <begin position="679"/>
        <end position="698"/>
    </location>
</feature>
<keyword evidence="1" id="KW-0472">Membrane</keyword>
<keyword evidence="3" id="KW-1185">Reference proteome</keyword>
<evidence type="ECO:0000313" key="2">
    <source>
        <dbReference type="EMBL" id="KAK0408305.1"/>
    </source>
</evidence>
<protein>
    <submittedName>
        <fullName evidence="2">Uncharacterized protein</fullName>
    </submittedName>
</protein>
<dbReference type="Proteomes" id="UP001175271">
    <property type="component" value="Unassembled WGS sequence"/>
</dbReference>
<feature type="transmembrane region" description="Helical" evidence="1">
    <location>
        <begin position="136"/>
        <end position="157"/>
    </location>
</feature>
<sequence>MHLFTFIECEKDPTRPWRRLVIEISSIIFWVLVVLTGICFIPLLSWLLIRNRKLDREEDKDSRKKLLVIYGVFVCVCISQILVMGLFFCPGRTNLFWGYYYTKSFFFDVAKENVPKMLPSSLTYDSYECHIPAHEFHNFVFLIVYWYLVASIFHQLFKMAVTIHDLSRRSVNFWKPFGNPSHATEMETSVDAWVGAKDRNASRDTKPLTRIRLGSRQHSHIFIVINSLAQRLTHSKFQINTQVASLYVSRSTMRSTIGLLALLLLPSCYAIASYENVIACVMRERLALWDHGPPVSVPVSFRWKDSFVEDTMFGIPDCGLESIGMTCRLKYTDVSYAVPLNKTVDVVLDSWSLSDENTTEESTVKADLFQCMKYNRAEEPEVPDGSWSDRLTAGNVYMGKCQSEDEWLKRATAECGKAPTNHTLGARCGTNDTYLEIVFVCDRIENATLFEVDEKFIEHKKTYQHESQIAILERFAEIAEKLSVAKMHNDTEMMKTYTVQLDKAFETARQAIKNSHDLSDMFTVGYDADDWALRHGYSSREYSLSKAKRLIRGISQQRSGDLFLMAAHQLVNDSDAIDGVYSGQFVQILTRFHLYDVDTLFEQLEKVMYWTPEPYPELKGRIVDYYVDYIKNHTLGISREHLGFLNESGAHAQLLDMYADIFNPGLIDRKYLQKPNGSVWIYVFVAVVFFMVTPLFAIRWSKDSNRVADVKIKFEKFRMGGEDEKLVKDANIDNPNLEV</sequence>
<keyword evidence="1" id="KW-0812">Transmembrane</keyword>
<name>A0AA39LT18_9BILA</name>
<accession>A0AA39LT18</accession>
<feature type="transmembrane region" description="Helical" evidence="1">
    <location>
        <begin position="256"/>
        <end position="274"/>
    </location>
</feature>
<gene>
    <name evidence="2" type="ORF">QR680_003881</name>
</gene>
<dbReference type="EMBL" id="JAUCMV010000003">
    <property type="protein sequence ID" value="KAK0408305.1"/>
    <property type="molecule type" value="Genomic_DNA"/>
</dbReference>
<keyword evidence="1" id="KW-1133">Transmembrane helix</keyword>